<evidence type="ECO:0000313" key="3">
    <source>
        <dbReference type="Proteomes" id="UP000630353"/>
    </source>
</evidence>
<dbReference type="PANTHER" id="PTHR32063">
    <property type="match status" value="1"/>
</dbReference>
<dbReference type="Gene3D" id="3.30.70.1440">
    <property type="entry name" value="Multidrug efflux transporter AcrB pore domain"/>
    <property type="match status" value="1"/>
</dbReference>
<dbReference type="Gene3D" id="3.30.2090.10">
    <property type="entry name" value="Multidrug efflux transporter AcrB TolC docking domain, DN and DC subdomains"/>
    <property type="match status" value="2"/>
</dbReference>
<feature type="transmembrane region" description="Helical" evidence="1">
    <location>
        <begin position="436"/>
        <end position="456"/>
    </location>
</feature>
<gene>
    <name evidence="2" type="ORF">GCM10017083_35730</name>
</gene>
<dbReference type="InterPro" id="IPR027463">
    <property type="entry name" value="AcrB_DN_DC_subdom"/>
</dbReference>
<keyword evidence="1" id="KW-0472">Membrane</keyword>
<keyword evidence="1" id="KW-0812">Transmembrane</keyword>
<feature type="transmembrane region" description="Helical" evidence="1">
    <location>
        <begin position="909"/>
        <end position="930"/>
    </location>
</feature>
<dbReference type="PANTHER" id="PTHR32063:SF28">
    <property type="entry name" value="BLR2861 PROTEIN"/>
    <property type="match status" value="1"/>
</dbReference>
<feature type="transmembrane region" description="Helical" evidence="1">
    <location>
        <begin position="951"/>
        <end position="974"/>
    </location>
</feature>
<feature type="transmembrane region" description="Helical" evidence="1">
    <location>
        <begin position="391"/>
        <end position="415"/>
    </location>
</feature>
<feature type="transmembrane region" description="Helical" evidence="1">
    <location>
        <begin position="525"/>
        <end position="548"/>
    </location>
</feature>
<dbReference type="SUPFAM" id="SSF82714">
    <property type="entry name" value="Multidrug efflux transporter AcrB TolC docking domain, DN and DC subdomains"/>
    <property type="match status" value="2"/>
</dbReference>
<dbReference type="GO" id="GO:0042910">
    <property type="term" value="F:xenobiotic transmembrane transporter activity"/>
    <property type="evidence" value="ECO:0007669"/>
    <property type="project" value="TreeGrafter"/>
</dbReference>
<dbReference type="PRINTS" id="PR00702">
    <property type="entry name" value="ACRIFLAVINRP"/>
</dbReference>
<dbReference type="EMBL" id="BMZS01000008">
    <property type="protein sequence ID" value="GHD56069.1"/>
    <property type="molecule type" value="Genomic_DNA"/>
</dbReference>
<feature type="transmembrane region" description="Helical" evidence="1">
    <location>
        <begin position="339"/>
        <end position="358"/>
    </location>
</feature>
<feature type="transmembrane region" description="Helical" evidence="1">
    <location>
        <begin position="468"/>
        <end position="492"/>
    </location>
</feature>
<feature type="transmembrane region" description="Helical" evidence="1">
    <location>
        <begin position="986"/>
        <end position="1012"/>
    </location>
</feature>
<proteinExistence type="predicted"/>
<feature type="transmembrane region" description="Helical" evidence="1">
    <location>
        <begin position="883"/>
        <end position="903"/>
    </location>
</feature>
<accession>A0A919CS20</accession>
<dbReference type="RefSeq" id="WP_189992108.1">
    <property type="nucleotide sequence ID" value="NZ_BMZS01000008.1"/>
</dbReference>
<comment type="caution">
    <text evidence="2">The sequence shown here is derived from an EMBL/GenBank/DDBJ whole genome shotgun (WGS) entry which is preliminary data.</text>
</comment>
<dbReference type="Gene3D" id="3.30.70.1430">
    <property type="entry name" value="Multidrug efflux transporter AcrB pore domain"/>
    <property type="match status" value="2"/>
</dbReference>
<reference evidence="2" key="1">
    <citation type="journal article" date="2014" name="Int. J. Syst. Evol. Microbiol.">
        <title>Complete genome sequence of Corynebacterium casei LMG S-19264T (=DSM 44701T), isolated from a smear-ripened cheese.</title>
        <authorList>
            <consortium name="US DOE Joint Genome Institute (JGI-PGF)"/>
            <person name="Walter F."/>
            <person name="Albersmeier A."/>
            <person name="Kalinowski J."/>
            <person name="Ruckert C."/>
        </authorList>
    </citation>
    <scope>NUCLEOTIDE SEQUENCE</scope>
    <source>
        <strain evidence="2">KCTC 42651</strain>
    </source>
</reference>
<feature type="transmembrane region" description="Helical" evidence="1">
    <location>
        <begin position="23"/>
        <end position="43"/>
    </location>
</feature>
<dbReference type="SUPFAM" id="SSF82693">
    <property type="entry name" value="Multidrug efflux transporter AcrB pore domain, PN1, PN2, PC1 and PC2 subdomains"/>
    <property type="match status" value="3"/>
</dbReference>
<evidence type="ECO:0000256" key="1">
    <source>
        <dbReference type="SAM" id="Phobius"/>
    </source>
</evidence>
<feature type="transmembrane region" description="Helical" evidence="1">
    <location>
        <begin position="365"/>
        <end position="385"/>
    </location>
</feature>
<dbReference type="InterPro" id="IPR001036">
    <property type="entry name" value="Acrflvin-R"/>
</dbReference>
<evidence type="ECO:0000313" key="2">
    <source>
        <dbReference type="EMBL" id="GHD56069.1"/>
    </source>
</evidence>
<dbReference type="Pfam" id="PF00873">
    <property type="entry name" value="ACR_tran"/>
    <property type="match status" value="1"/>
</dbReference>
<dbReference type="AlphaFoldDB" id="A0A919CS20"/>
<organism evidence="2 3">
    <name type="scientific">Thalassobaculum fulvum</name>
    <dbReference type="NCBI Taxonomy" id="1633335"/>
    <lineage>
        <taxon>Bacteria</taxon>
        <taxon>Pseudomonadati</taxon>
        <taxon>Pseudomonadota</taxon>
        <taxon>Alphaproteobacteria</taxon>
        <taxon>Rhodospirillales</taxon>
        <taxon>Thalassobaculaceae</taxon>
        <taxon>Thalassobaculum</taxon>
    </lineage>
</organism>
<sequence length="1044" mass="111689">MNSGPTAEGAGADLPSLSVRRPLLALVLNLLIALAGVAAMLAVEVRELPNVDRPIVTVRGILQGASPETMDREVTSLIEGAVARVNGVREIHSSSEEDNFRMRIEFGPGADLDTAASDVREAVSRAQRELPDEVEQLTVVKADADASPIMRLTVRGRELRPDDLAEIVEHDIVPELISIDGVADVTLFGDRERQVRVVVDPLRLAAHRLAVADVIAVLERAPFDIPAGSFSSDEQELIVRADATVETAAEIAAMVIRDPVRIGDVAAVSFGPADAESLVRVDGRPVVGLGIVRQAQSNTVEISTRVRAAAQALSDRFERVEVIVTSDDALFIRGSIREVAISLGLAVLIVIATLWLFLGSPSATLIPCVSIPIALIGSVAAIWLLGFSVNILTLLALVLATGLIVDDSIVVLENIQRRRGQSLGARAAAVLGTRQVFFAVIATSATLVSVFVPISFLPSTAGRLFREFGFVLSVAVLISSFVALTLVPALAARLGDGPPSPRGLRAALAGIGDRLLRWYARSLQVALAVPVLVVAAALAAAGGAWLAFQHLDHELLPPEDRGVIYAFGTGPDGVGLEYSDREAHRMEAVLQPYVDSGIIESLFTIVGRYDRHRVFIAAPLAPWDRRDRSQHELIAEIDARMKEIPGIRIRVYGTNSLNLRGAGSGVEGALVGNDYLRLYEAATGLARRIEDRIPYLSDVRVSYQPTQPQLSVRIDRRRASDLGIPLDDLAETLRVMIDGYEVADLNVRDESVPIRLEPHGGRIDDPSDLVNLYVRTEAGDLVPLSSLVTLREEGVANELDRHVHRRAVEIDADIAAGVPLDRGIRDVRELAAETLPEDVDFILLGEAEALEAADREVAITYAIAVVVVFLVLVAQFESVTSAAIVLLTVPFGVAAAVFALLLTGTSVNIYSQIGLVMMIGLMAKNGILLVEFADQLRDRGLSVRRAVERAAVVRLRPIVMTMVSTVLGGLPLILSGGPGAEARGAIGWVVFGGLGLAAVFTLYLTPVVYLGLAGLSPARARAGERLRREMAHAETVPDTAEAGD</sequence>
<dbReference type="SUPFAM" id="SSF82866">
    <property type="entry name" value="Multidrug efflux transporter AcrB transmembrane domain"/>
    <property type="match status" value="2"/>
</dbReference>
<name>A0A919CS20_9PROT</name>
<keyword evidence="3" id="KW-1185">Reference proteome</keyword>
<reference evidence="2" key="2">
    <citation type="submission" date="2020-09" db="EMBL/GenBank/DDBJ databases">
        <authorList>
            <person name="Sun Q."/>
            <person name="Kim S."/>
        </authorList>
    </citation>
    <scope>NUCLEOTIDE SEQUENCE</scope>
    <source>
        <strain evidence="2">KCTC 42651</strain>
    </source>
</reference>
<dbReference type="Proteomes" id="UP000630353">
    <property type="component" value="Unassembled WGS sequence"/>
</dbReference>
<keyword evidence="1" id="KW-1133">Transmembrane helix</keyword>
<dbReference type="Gene3D" id="3.30.70.1320">
    <property type="entry name" value="Multidrug efflux transporter AcrB pore domain like"/>
    <property type="match status" value="1"/>
</dbReference>
<protein>
    <submittedName>
        <fullName evidence="2">Multidrug transporter AcrB</fullName>
    </submittedName>
</protein>
<dbReference type="GO" id="GO:0005886">
    <property type="term" value="C:plasma membrane"/>
    <property type="evidence" value="ECO:0007669"/>
    <property type="project" value="TreeGrafter"/>
</dbReference>
<feature type="transmembrane region" description="Helical" evidence="1">
    <location>
        <begin position="858"/>
        <end position="876"/>
    </location>
</feature>
<dbReference type="Gene3D" id="1.20.1640.10">
    <property type="entry name" value="Multidrug efflux transporter AcrB transmembrane domain"/>
    <property type="match status" value="2"/>
</dbReference>